<dbReference type="Gene3D" id="3.40.50.720">
    <property type="entry name" value="NAD(P)-binding Rossmann-like Domain"/>
    <property type="match status" value="1"/>
</dbReference>
<evidence type="ECO:0000256" key="2">
    <source>
        <dbReference type="ARBA" id="ARBA00022695"/>
    </source>
</evidence>
<evidence type="ECO:0000313" key="5">
    <source>
        <dbReference type="Proteomes" id="UP000461276"/>
    </source>
</evidence>
<dbReference type="Pfam" id="PF01128">
    <property type="entry name" value="IspD"/>
    <property type="match status" value="1"/>
</dbReference>
<accession>A0A7K0GRR0</accession>
<organism evidence="4 5">
    <name type="scientific">Parabacteroides distasonis</name>
    <dbReference type="NCBI Taxonomy" id="823"/>
    <lineage>
        <taxon>Bacteria</taxon>
        <taxon>Pseudomonadati</taxon>
        <taxon>Bacteroidota</taxon>
        <taxon>Bacteroidia</taxon>
        <taxon>Bacteroidales</taxon>
        <taxon>Tannerellaceae</taxon>
        <taxon>Parabacteroides</taxon>
    </lineage>
</organism>
<dbReference type="Gene3D" id="3.90.550.10">
    <property type="entry name" value="Spore Coat Polysaccharide Biosynthesis Protein SpsA, Chain A"/>
    <property type="match status" value="1"/>
</dbReference>
<dbReference type="InterPro" id="IPR002347">
    <property type="entry name" value="SDR_fam"/>
</dbReference>
<dbReference type="Pfam" id="PF00106">
    <property type="entry name" value="adh_short"/>
    <property type="match status" value="1"/>
</dbReference>
<dbReference type="PIRSF" id="PIRSF036586">
    <property type="entry name" value="CDP-ribitol_syn"/>
    <property type="match status" value="1"/>
</dbReference>
<sequence length="458" mass="50760">MKNIAVILAGGTGQRLGEALPKQFLKVAGKKVIEHTLDAFQNHPLIDEIIVVSNPSYIEEMESIAVRNEYTKLKKILAGGKERYHSSLAAINACEDESANLIFHDAVRPLVNDRILSDCIVALKTYEAVDVAIKTTDTIIQVNDAETICGIPARSSLRNGQTPQAFHYATIKRAYELALRDPYFITTDDCGVVYKYLPHVQVHIVKGEQFNMKLTYKEDLFLLDKLFQLKSLAQQNDTITPKTQERLRGSVIVVFGGSYGIGEDVVRICKGNGAHIYSFSRSQNGIDVSNNLMVAKALKETFEKEGRIDAVVNTAGVLDKEPLATMSYDTILRSIQVNYTGAVIVAKESFPYLKKSKGNLLLFTSSSYTRGRQLYSLYSSAKAAIVNLVQALSEEWHEQGVRINCINPERTKTPMRIKSFGVEPDNTLLKSETVAVASVNALFSSLTGEVIDVKRVRS</sequence>
<dbReference type="SUPFAM" id="SSF51735">
    <property type="entry name" value="NAD(P)-binding Rossmann-fold domains"/>
    <property type="match status" value="1"/>
</dbReference>
<dbReference type="PANTHER" id="PTHR32125:SF4">
    <property type="entry name" value="2-C-METHYL-D-ERYTHRITOL 4-PHOSPHATE CYTIDYLYLTRANSFERASE, CHLOROPLASTIC"/>
    <property type="match status" value="1"/>
</dbReference>
<name>A0A7K0GRR0_PARDI</name>
<dbReference type="AlphaFoldDB" id="A0A7K0GRR0"/>
<dbReference type="InterPro" id="IPR020904">
    <property type="entry name" value="Sc_DH/Rdtase_CS"/>
</dbReference>
<dbReference type="CDD" id="cd02516">
    <property type="entry name" value="CDP-ME_synthetase"/>
    <property type="match status" value="1"/>
</dbReference>
<keyword evidence="2" id="KW-0548">Nucleotidyltransferase</keyword>
<dbReference type="GO" id="GO:0050518">
    <property type="term" value="F:2-C-methyl-D-erythritol 4-phosphate cytidylyltransferase activity"/>
    <property type="evidence" value="ECO:0007669"/>
    <property type="project" value="UniProtKB-ARBA"/>
</dbReference>
<dbReference type="CDD" id="cd05233">
    <property type="entry name" value="SDR_c"/>
    <property type="match status" value="1"/>
</dbReference>
<dbReference type="PRINTS" id="PR00081">
    <property type="entry name" value="GDHRDH"/>
</dbReference>
<dbReference type="PRINTS" id="PR00080">
    <property type="entry name" value="SDRFAMILY"/>
</dbReference>
<dbReference type="InterPro" id="IPR036291">
    <property type="entry name" value="NAD(P)-bd_dom_sf"/>
</dbReference>
<evidence type="ECO:0000256" key="1">
    <source>
        <dbReference type="ARBA" id="ARBA00022679"/>
    </source>
</evidence>
<evidence type="ECO:0000313" key="4">
    <source>
        <dbReference type="EMBL" id="MRY92588.1"/>
    </source>
</evidence>
<protein>
    <submittedName>
        <fullName evidence="4">SDR family NAD(P)-dependent oxidoreductase</fullName>
    </submittedName>
</protein>
<dbReference type="Proteomes" id="UP000461276">
    <property type="component" value="Unassembled WGS sequence"/>
</dbReference>
<dbReference type="InterPro" id="IPR029044">
    <property type="entry name" value="Nucleotide-diphossugar_trans"/>
</dbReference>
<dbReference type="SUPFAM" id="SSF53448">
    <property type="entry name" value="Nucleotide-diphospho-sugar transferases"/>
    <property type="match status" value="1"/>
</dbReference>
<dbReference type="EMBL" id="WKMY01000002">
    <property type="protein sequence ID" value="MRY92588.1"/>
    <property type="molecule type" value="Genomic_DNA"/>
</dbReference>
<dbReference type="FunFam" id="3.90.550.10:FF:000003">
    <property type="entry name" value="2-C-methyl-D-erythritol 4-phosphate cytidylyltransferase"/>
    <property type="match status" value="1"/>
</dbReference>
<dbReference type="InterPro" id="IPR012115">
    <property type="entry name" value="CDP-ribitol_syn"/>
</dbReference>
<dbReference type="InterPro" id="IPR050088">
    <property type="entry name" value="IspD/TarI_cytidylyltransf_bact"/>
</dbReference>
<evidence type="ECO:0000256" key="3">
    <source>
        <dbReference type="RuleBase" id="RU000363"/>
    </source>
</evidence>
<keyword evidence="1" id="KW-0808">Transferase</keyword>
<gene>
    <name evidence="4" type="ORF">GKD67_04925</name>
</gene>
<proteinExistence type="inferred from homology"/>
<dbReference type="PANTHER" id="PTHR32125">
    <property type="entry name" value="2-C-METHYL-D-ERYTHRITOL 4-PHOSPHATE CYTIDYLYLTRANSFERASE, CHLOROPLASTIC"/>
    <property type="match status" value="1"/>
</dbReference>
<comment type="similarity">
    <text evidence="3">Belongs to the short-chain dehydrogenases/reductases (SDR) family.</text>
</comment>
<dbReference type="InterPro" id="IPR034683">
    <property type="entry name" value="IspD/TarI"/>
</dbReference>
<dbReference type="PROSITE" id="PS00061">
    <property type="entry name" value="ADH_SHORT"/>
    <property type="match status" value="1"/>
</dbReference>
<comment type="caution">
    <text evidence="4">The sequence shown here is derived from an EMBL/GenBank/DDBJ whole genome shotgun (WGS) entry which is preliminary data.</text>
</comment>
<dbReference type="RefSeq" id="WP_154394931.1">
    <property type="nucleotide sequence ID" value="NZ_CP103079.1"/>
</dbReference>
<reference evidence="4 5" key="1">
    <citation type="journal article" date="2019" name="Nat. Med.">
        <title>A library of human gut bacterial isolates paired with longitudinal multiomics data enables mechanistic microbiome research.</title>
        <authorList>
            <person name="Poyet M."/>
            <person name="Groussin M."/>
            <person name="Gibbons S.M."/>
            <person name="Avila-Pacheco J."/>
            <person name="Jiang X."/>
            <person name="Kearney S.M."/>
            <person name="Perrotta A.R."/>
            <person name="Berdy B."/>
            <person name="Zhao S."/>
            <person name="Lieberman T.D."/>
            <person name="Swanson P.K."/>
            <person name="Smith M."/>
            <person name="Roesemann S."/>
            <person name="Alexander J.E."/>
            <person name="Rich S.A."/>
            <person name="Livny J."/>
            <person name="Vlamakis H."/>
            <person name="Clish C."/>
            <person name="Bullock K."/>
            <person name="Deik A."/>
            <person name="Scott J."/>
            <person name="Pierce K.A."/>
            <person name="Xavier R.J."/>
            <person name="Alm E.J."/>
        </authorList>
    </citation>
    <scope>NUCLEOTIDE SEQUENCE [LARGE SCALE GENOMIC DNA]</scope>
    <source>
        <strain evidence="4 5">BIOML-A9</strain>
    </source>
</reference>